<organism evidence="1 2">
    <name type="scientific">Streptomyces antnestii</name>
    <dbReference type="NCBI Taxonomy" id="2494256"/>
    <lineage>
        <taxon>Bacteria</taxon>
        <taxon>Bacillati</taxon>
        <taxon>Actinomycetota</taxon>
        <taxon>Actinomycetes</taxon>
        <taxon>Kitasatosporales</taxon>
        <taxon>Streptomycetaceae</taxon>
        <taxon>Streptomyces</taxon>
    </lineage>
</organism>
<dbReference type="AlphaFoldDB" id="A0A3S2WM91"/>
<comment type="caution">
    <text evidence="1">The sequence shown here is derived from an EMBL/GenBank/DDBJ whole genome shotgun (WGS) entry which is preliminary data.</text>
</comment>
<dbReference type="RefSeq" id="WP_127827234.1">
    <property type="nucleotide sequence ID" value="NZ_RZYA01000002.1"/>
</dbReference>
<proteinExistence type="predicted"/>
<dbReference type="EMBL" id="RZYA01000002">
    <property type="protein sequence ID" value="RVU28079.1"/>
    <property type="molecule type" value="Genomic_DNA"/>
</dbReference>
<dbReference type="Proteomes" id="UP000283128">
    <property type="component" value="Unassembled WGS sequence"/>
</dbReference>
<sequence length="89" mass="9990">MGQYETDKAKFEREQALAHVARAGAQREAGRPVFVVNARIIDSDVMAEVIYGIEERGWALDKMSTDAFTDTYGRVTQMVFMVFRAAAAR</sequence>
<keyword evidence="2" id="KW-1185">Reference proteome</keyword>
<reference evidence="1 2" key="1">
    <citation type="submission" date="2019-01" db="EMBL/GenBank/DDBJ databases">
        <title>Genome sequences of Streptomyces and Rhizobium isolates collected from root and soil.</title>
        <authorList>
            <person name="Chhettri S."/>
            <person name="Sevigny J.L."/>
            <person name="Sen A."/>
            <person name="Ennis N."/>
            <person name="Tisa L."/>
        </authorList>
    </citation>
    <scope>NUCLEOTIDE SEQUENCE [LARGE SCALE GENOMIC DNA]</scope>
    <source>
        <strain evidence="1 2">San01</strain>
    </source>
</reference>
<name>A0A3S2WM91_9ACTN</name>
<accession>A0A3S2WM91</accession>
<evidence type="ECO:0000313" key="1">
    <source>
        <dbReference type="EMBL" id="RVU28079.1"/>
    </source>
</evidence>
<protein>
    <submittedName>
        <fullName evidence="1">Uncharacterized protein</fullName>
    </submittedName>
</protein>
<evidence type="ECO:0000313" key="2">
    <source>
        <dbReference type="Proteomes" id="UP000283128"/>
    </source>
</evidence>
<gene>
    <name evidence="1" type="ORF">EOT10_07405</name>
</gene>